<dbReference type="Pfam" id="PF20240">
    <property type="entry name" value="DUF6597"/>
    <property type="match status" value="1"/>
</dbReference>
<evidence type="ECO:0000256" key="3">
    <source>
        <dbReference type="ARBA" id="ARBA00023163"/>
    </source>
</evidence>
<gene>
    <name evidence="5" type="ORF">L0U88_03385</name>
</gene>
<dbReference type="InterPro" id="IPR009057">
    <property type="entry name" value="Homeodomain-like_sf"/>
</dbReference>
<evidence type="ECO:0000259" key="4">
    <source>
        <dbReference type="PROSITE" id="PS01124"/>
    </source>
</evidence>
<evidence type="ECO:0000313" key="5">
    <source>
        <dbReference type="EMBL" id="MCF1713671.1"/>
    </source>
</evidence>
<sequence>MENRFYLPHPLLQDSIHCIMPVHAIFDTPDPATPCFYPPTPQNSLFLYLRDPISAQLDPSLDFLPQPRAVIVGPQTNPVYLLLHQEHLAIRIGFHPSGLYRLLGMPLHELVDKSFDATDFFGRPLRMLVDQLQHCNGFDEMVHLVESFLLDQLVHQKVLLPFDHAMQALLRSGGNCSIDQIASLACLSNRQFERVCKERIGLSPKYFARLIRFSRAYRMHEEEPEVTWTTIAHSVGYFDQTHLIRDFREFTHQSPRGIEKEINQAPLKMQRDLRL</sequence>
<evidence type="ECO:0000256" key="1">
    <source>
        <dbReference type="ARBA" id="ARBA00023015"/>
    </source>
</evidence>
<dbReference type="SUPFAM" id="SSF46689">
    <property type="entry name" value="Homeodomain-like"/>
    <property type="match status" value="1"/>
</dbReference>
<comment type="caution">
    <text evidence="5">The sequence shown here is derived from an EMBL/GenBank/DDBJ whole genome shotgun (WGS) entry which is preliminary data.</text>
</comment>
<dbReference type="InterPro" id="IPR050204">
    <property type="entry name" value="AraC_XylS_family_regulators"/>
</dbReference>
<dbReference type="SMART" id="SM00342">
    <property type="entry name" value="HTH_ARAC"/>
    <property type="match status" value="1"/>
</dbReference>
<dbReference type="EMBL" id="JAKEVY010000001">
    <property type="protein sequence ID" value="MCF1713671.1"/>
    <property type="molecule type" value="Genomic_DNA"/>
</dbReference>
<keyword evidence="2" id="KW-0238">DNA-binding</keyword>
<dbReference type="PANTHER" id="PTHR46796">
    <property type="entry name" value="HTH-TYPE TRANSCRIPTIONAL ACTIVATOR RHAS-RELATED"/>
    <property type="match status" value="1"/>
</dbReference>
<dbReference type="PROSITE" id="PS01124">
    <property type="entry name" value="HTH_ARAC_FAMILY_2"/>
    <property type="match status" value="1"/>
</dbReference>
<reference evidence="5 6" key="1">
    <citation type="submission" date="2022-01" db="EMBL/GenBank/DDBJ databases">
        <title>Flavihumibacter sp. nov., isolated from sediment of a river.</title>
        <authorList>
            <person name="Liu H."/>
        </authorList>
    </citation>
    <scope>NUCLEOTIDE SEQUENCE [LARGE SCALE GENOMIC DNA]</scope>
    <source>
        <strain evidence="5 6">RY-1</strain>
    </source>
</reference>
<name>A0ABS9BDU3_9BACT</name>
<dbReference type="RefSeq" id="WP_234864199.1">
    <property type="nucleotide sequence ID" value="NZ_JAKEVY010000001.1"/>
</dbReference>
<evidence type="ECO:0000313" key="6">
    <source>
        <dbReference type="Proteomes" id="UP001200145"/>
    </source>
</evidence>
<proteinExistence type="predicted"/>
<dbReference type="InterPro" id="IPR018060">
    <property type="entry name" value="HTH_AraC"/>
</dbReference>
<keyword evidence="3" id="KW-0804">Transcription</keyword>
<evidence type="ECO:0000256" key="2">
    <source>
        <dbReference type="ARBA" id="ARBA00023125"/>
    </source>
</evidence>
<dbReference type="PANTHER" id="PTHR46796:SF13">
    <property type="entry name" value="HTH-TYPE TRANSCRIPTIONAL ACTIVATOR RHAS"/>
    <property type="match status" value="1"/>
</dbReference>
<feature type="domain" description="HTH araC/xylS-type" evidence="4">
    <location>
        <begin position="177"/>
        <end position="261"/>
    </location>
</feature>
<accession>A0ABS9BDU3</accession>
<keyword evidence="1" id="KW-0805">Transcription regulation</keyword>
<dbReference type="InterPro" id="IPR046532">
    <property type="entry name" value="DUF6597"/>
</dbReference>
<organism evidence="5 6">
    <name type="scientific">Flavihumibacter fluminis</name>
    <dbReference type="NCBI Taxonomy" id="2909236"/>
    <lineage>
        <taxon>Bacteria</taxon>
        <taxon>Pseudomonadati</taxon>
        <taxon>Bacteroidota</taxon>
        <taxon>Chitinophagia</taxon>
        <taxon>Chitinophagales</taxon>
        <taxon>Chitinophagaceae</taxon>
        <taxon>Flavihumibacter</taxon>
    </lineage>
</organism>
<protein>
    <submittedName>
        <fullName evidence="5">Helix-turn-helix domain-containing protein</fullName>
    </submittedName>
</protein>
<keyword evidence="6" id="KW-1185">Reference proteome</keyword>
<dbReference type="Proteomes" id="UP001200145">
    <property type="component" value="Unassembled WGS sequence"/>
</dbReference>
<dbReference type="Gene3D" id="1.10.10.60">
    <property type="entry name" value="Homeodomain-like"/>
    <property type="match status" value="1"/>
</dbReference>
<dbReference type="Pfam" id="PF12833">
    <property type="entry name" value="HTH_18"/>
    <property type="match status" value="1"/>
</dbReference>